<accession>A0A0F9H3D0</accession>
<dbReference type="GO" id="GO:0006298">
    <property type="term" value="P:mismatch repair"/>
    <property type="evidence" value="ECO:0007669"/>
    <property type="project" value="TreeGrafter"/>
</dbReference>
<dbReference type="GO" id="GO:0005737">
    <property type="term" value="C:cytoplasm"/>
    <property type="evidence" value="ECO:0007669"/>
    <property type="project" value="UniProtKB-SubCell"/>
</dbReference>
<dbReference type="Gene3D" id="3.30.420.10">
    <property type="entry name" value="Ribonuclease H-like superfamily/Ribonuclease H"/>
    <property type="match status" value="1"/>
</dbReference>
<feature type="domain" description="RNase H type-2" evidence="14">
    <location>
        <begin position="18"/>
        <end position="212"/>
    </location>
</feature>
<evidence type="ECO:0000256" key="3">
    <source>
        <dbReference type="ARBA" id="ARBA00001946"/>
    </source>
</evidence>
<keyword evidence="13" id="KW-0464">Manganese</keyword>
<sequence length="212" mass="22965">MNNFSLEGSILKRLEAPAAVVGIDEVGNGAWAGPLVAGAVVLPRGKLRGLYAEIKDSKRMSARRREEVAKRIKEVASVCAVRAIMPWEIDADGFSTARTRVIALAFLIVREAMPEHKLAAILDGRDLRRLAAELHPESQAVNRADGTSISVAAASIIAKVARDRLMYAYAELFPGYGFDTNVGYGTAEHRKGLKLYGPTAIHRMSVKPVARA</sequence>
<evidence type="ECO:0000313" key="15">
    <source>
        <dbReference type="EMBL" id="KKM05574.1"/>
    </source>
</evidence>
<dbReference type="GO" id="GO:0003723">
    <property type="term" value="F:RNA binding"/>
    <property type="evidence" value="ECO:0007669"/>
    <property type="project" value="InterPro"/>
</dbReference>
<evidence type="ECO:0000256" key="11">
    <source>
        <dbReference type="ARBA" id="ARBA00022759"/>
    </source>
</evidence>
<evidence type="ECO:0000256" key="9">
    <source>
        <dbReference type="ARBA" id="ARBA00022722"/>
    </source>
</evidence>
<evidence type="ECO:0000256" key="8">
    <source>
        <dbReference type="ARBA" id="ARBA00022490"/>
    </source>
</evidence>
<dbReference type="AlphaFoldDB" id="A0A0F9H3D0"/>
<dbReference type="NCBIfam" id="NF000595">
    <property type="entry name" value="PRK00015.1-3"/>
    <property type="match status" value="1"/>
</dbReference>
<evidence type="ECO:0000256" key="7">
    <source>
        <dbReference type="ARBA" id="ARBA00019179"/>
    </source>
</evidence>
<dbReference type="InterPro" id="IPR012337">
    <property type="entry name" value="RNaseH-like_sf"/>
</dbReference>
<evidence type="ECO:0000256" key="10">
    <source>
        <dbReference type="ARBA" id="ARBA00022723"/>
    </source>
</evidence>
<dbReference type="InterPro" id="IPR001352">
    <property type="entry name" value="RNase_HII/HIII"/>
</dbReference>
<keyword evidence="11" id="KW-0255">Endonuclease</keyword>
<dbReference type="EC" id="3.1.26.4" evidence="6"/>
<dbReference type="GO" id="GO:0046872">
    <property type="term" value="F:metal ion binding"/>
    <property type="evidence" value="ECO:0007669"/>
    <property type="project" value="UniProtKB-KW"/>
</dbReference>
<comment type="cofactor">
    <cofactor evidence="3">
        <name>Mg(2+)</name>
        <dbReference type="ChEBI" id="CHEBI:18420"/>
    </cofactor>
</comment>
<comment type="similarity">
    <text evidence="5">Belongs to the RNase HII family.</text>
</comment>
<proteinExistence type="inferred from homology"/>
<evidence type="ECO:0000256" key="12">
    <source>
        <dbReference type="ARBA" id="ARBA00022801"/>
    </source>
</evidence>
<evidence type="ECO:0000256" key="1">
    <source>
        <dbReference type="ARBA" id="ARBA00000077"/>
    </source>
</evidence>
<dbReference type="InterPro" id="IPR024567">
    <property type="entry name" value="RNase_HII/HIII_dom"/>
</dbReference>
<comment type="subcellular location">
    <subcellularLocation>
        <location evidence="4">Cytoplasm</location>
    </subcellularLocation>
</comment>
<keyword evidence="8" id="KW-0963">Cytoplasm</keyword>
<reference evidence="15" key="1">
    <citation type="journal article" date="2015" name="Nature">
        <title>Complex archaea that bridge the gap between prokaryotes and eukaryotes.</title>
        <authorList>
            <person name="Spang A."/>
            <person name="Saw J.H."/>
            <person name="Jorgensen S.L."/>
            <person name="Zaremba-Niedzwiedzka K."/>
            <person name="Martijn J."/>
            <person name="Lind A.E."/>
            <person name="van Eijk R."/>
            <person name="Schleper C."/>
            <person name="Guy L."/>
            <person name="Ettema T.J."/>
        </authorList>
    </citation>
    <scope>NUCLEOTIDE SEQUENCE</scope>
</reference>
<keyword evidence="12" id="KW-0378">Hydrolase</keyword>
<dbReference type="Pfam" id="PF01351">
    <property type="entry name" value="RNase_HII"/>
    <property type="match status" value="1"/>
</dbReference>
<protein>
    <recommendedName>
        <fullName evidence="7">Ribonuclease HII</fullName>
        <ecNumber evidence="6">3.1.26.4</ecNumber>
    </recommendedName>
</protein>
<evidence type="ECO:0000259" key="14">
    <source>
        <dbReference type="PROSITE" id="PS51975"/>
    </source>
</evidence>
<evidence type="ECO:0000256" key="5">
    <source>
        <dbReference type="ARBA" id="ARBA00007383"/>
    </source>
</evidence>
<dbReference type="PROSITE" id="PS51975">
    <property type="entry name" value="RNASE_H_2"/>
    <property type="match status" value="1"/>
</dbReference>
<dbReference type="GO" id="GO:0043137">
    <property type="term" value="P:DNA replication, removal of RNA primer"/>
    <property type="evidence" value="ECO:0007669"/>
    <property type="project" value="TreeGrafter"/>
</dbReference>
<evidence type="ECO:0000256" key="2">
    <source>
        <dbReference type="ARBA" id="ARBA00001936"/>
    </source>
</evidence>
<dbReference type="InterPro" id="IPR022898">
    <property type="entry name" value="RNase_HII"/>
</dbReference>
<comment type="catalytic activity">
    <reaction evidence="1">
        <text>Endonucleolytic cleavage to 5'-phosphomonoester.</text>
        <dbReference type="EC" id="3.1.26.4"/>
    </reaction>
</comment>
<dbReference type="GO" id="GO:0032299">
    <property type="term" value="C:ribonuclease H2 complex"/>
    <property type="evidence" value="ECO:0007669"/>
    <property type="project" value="TreeGrafter"/>
</dbReference>
<dbReference type="EMBL" id="LAZR01016187">
    <property type="protein sequence ID" value="KKM05574.1"/>
    <property type="molecule type" value="Genomic_DNA"/>
</dbReference>
<dbReference type="PANTHER" id="PTHR10954:SF18">
    <property type="entry name" value="RIBONUCLEASE HII"/>
    <property type="match status" value="1"/>
</dbReference>
<dbReference type="SUPFAM" id="SSF53098">
    <property type="entry name" value="Ribonuclease H-like"/>
    <property type="match status" value="1"/>
</dbReference>
<dbReference type="InterPro" id="IPR036397">
    <property type="entry name" value="RNaseH_sf"/>
</dbReference>
<comment type="cofactor">
    <cofactor evidence="2">
        <name>Mn(2+)</name>
        <dbReference type="ChEBI" id="CHEBI:29035"/>
    </cofactor>
</comment>
<organism evidence="15">
    <name type="scientific">marine sediment metagenome</name>
    <dbReference type="NCBI Taxonomy" id="412755"/>
    <lineage>
        <taxon>unclassified sequences</taxon>
        <taxon>metagenomes</taxon>
        <taxon>ecological metagenomes</taxon>
    </lineage>
</organism>
<dbReference type="CDD" id="cd07182">
    <property type="entry name" value="RNase_HII_bacteria_HII_like"/>
    <property type="match status" value="1"/>
</dbReference>
<keyword evidence="10" id="KW-0479">Metal-binding</keyword>
<name>A0A0F9H3D0_9ZZZZ</name>
<evidence type="ECO:0000256" key="6">
    <source>
        <dbReference type="ARBA" id="ARBA00012180"/>
    </source>
</evidence>
<keyword evidence="9" id="KW-0540">Nuclease</keyword>
<dbReference type="PANTHER" id="PTHR10954">
    <property type="entry name" value="RIBONUCLEASE H2 SUBUNIT A"/>
    <property type="match status" value="1"/>
</dbReference>
<gene>
    <name evidence="15" type="ORF">LCGC14_1752690</name>
</gene>
<evidence type="ECO:0000256" key="13">
    <source>
        <dbReference type="ARBA" id="ARBA00023211"/>
    </source>
</evidence>
<comment type="caution">
    <text evidence="15">The sequence shown here is derived from an EMBL/GenBank/DDBJ whole genome shotgun (WGS) entry which is preliminary data.</text>
</comment>
<evidence type="ECO:0000256" key="4">
    <source>
        <dbReference type="ARBA" id="ARBA00004496"/>
    </source>
</evidence>
<dbReference type="GO" id="GO:0004523">
    <property type="term" value="F:RNA-DNA hybrid ribonuclease activity"/>
    <property type="evidence" value="ECO:0007669"/>
    <property type="project" value="UniProtKB-EC"/>
</dbReference>